<accession>A0ACA9KDH1</accession>
<sequence length="339" mass="39210">MVAYRNQFLEQMAVLRPRMATYEGESMEQVVLPNLPSNISEIILVTHDESVFYANDGITKTWGPANEHQIQRKSQGLSIHVSEFICESIGHLCLSEEDKVMNDLLPNDERIPYNEAYVTHKDFMKQVVERAIPIFEQMHPGKTALFMFDNSCSHNAYANDALVVLQMNLKDEGKQPLLRDGKMPDSSVHIMTFVDEDGIKKPKGIQRILEECGLWIENLQKKCESCKLHIFDSTNEQYCATHILSCQPDFMSQKNHLKEVIEAAEHICIFYPKFHCELNYIEAFWRDILRFARRSERFMSAYAYGLLGRAAIFAVKKYWSHRCVPLSILYEFGHLNSSN</sequence>
<keyword evidence="2" id="KW-1185">Reference proteome</keyword>
<reference evidence="1" key="1">
    <citation type="submission" date="2021-06" db="EMBL/GenBank/DDBJ databases">
        <authorList>
            <person name="Kallberg Y."/>
            <person name="Tangrot J."/>
            <person name="Rosling A."/>
        </authorList>
    </citation>
    <scope>NUCLEOTIDE SEQUENCE</scope>
    <source>
        <strain evidence="1">AU212A</strain>
    </source>
</reference>
<evidence type="ECO:0000313" key="1">
    <source>
        <dbReference type="EMBL" id="CAG8467208.1"/>
    </source>
</evidence>
<protein>
    <submittedName>
        <fullName evidence="1">5918_t:CDS:1</fullName>
    </submittedName>
</protein>
<comment type="caution">
    <text evidence="1">The sequence shown here is derived from an EMBL/GenBank/DDBJ whole genome shotgun (WGS) entry which is preliminary data.</text>
</comment>
<dbReference type="EMBL" id="CAJVPM010001458">
    <property type="protein sequence ID" value="CAG8467208.1"/>
    <property type="molecule type" value="Genomic_DNA"/>
</dbReference>
<proteinExistence type="predicted"/>
<dbReference type="Proteomes" id="UP000789860">
    <property type="component" value="Unassembled WGS sequence"/>
</dbReference>
<gene>
    <name evidence="1" type="ORF">SCALOS_LOCUS1872</name>
</gene>
<organism evidence="1 2">
    <name type="scientific">Scutellospora calospora</name>
    <dbReference type="NCBI Taxonomy" id="85575"/>
    <lineage>
        <taxon>Eukaryota</taxon>
        <taxon>Fungi</taxon>
        <taxon>Fungi incertae sedis</taxon>
        <taxon>Mucoromycota</taxon>
        <taxon>Glomeromycotina</taxon>
        <taxon>Glomeromycetes</taxon>
        <taxon>Diversisporales</taxon>
        <taxon>Gigasporaceae</taxon>
        <taxon>Scutellospora</taxon>
    </lineage>
</organism>
<name>A0ACA9KDH1_9GLOM</name>
<evidence type="ECO:0000313" key="2">
    <source>
        <dbReference type="Proteomes" id="UP000789860"/>
    </source>
</evidence>